<keyword evidence="3" id="KW-0805">Transcription regulation</keyword>
<keyword evidence="4" id="KW-0238">DNA-binding</keyword>
<evidence type="ECO:0000256" key="6">
    <source>
        <dbReference type="ARBA" id="ARBA00023242"/>
    </source>
</evidence>
<name>A0A179IGP2_CORDF</name>
<gene>
    <name evidence="9" type="ORF">LLEC1_07896</name>
</gene>
<sequence length="357" mass="39570">MAVKRGPRQGTPSTRKQHRARDNGHRKVRLAAQSAGSRRIKCDEAKPSCRRCITAHTVCDFASSSSQASLIPGLTVSASPLQQTADERELTYLFRTKLILTCSDEFNEDLLNIYIPLASQSQALIWYASVAFVALWRYQMAKSRRRHAVQAANVSPDIGTFAPAVGKGPGGSPTANLLHLVPMPGLELKMLWTAVRAVSEELSVQLTAKQTARAHDSQLRFRDAFDIWDDSRCTSWPESAATRRLRRRIVDLLRPLQSMVRLLNVEEDHSPTQIQETIMAVEEGGWATAKIGRPECNCLMQCVPEVCICSNRRVVAVDVNLRPGTASELCLRTCADVLNKRPGHVVFVAKPILLCGF</sequence>
<dbReference type="GO" id="GO:0008270">
    <property type="term" value="F:zinc ion binding"/>
    <property type="evidence" value="ECO:0007669"/>
    <property type="project" value="InterPro"/>
</dbReference>
<comment type="caution">
    <text evidence="9">The sequence shown here is derived from an EMBL/GenBank/DDBJ whole genome shotgun (WGS) entry which is preliminary data.</text>
</comment>
<dbReference type="SUPFAM" id="SSF57701">
    <property type="entry name" value="Zn2/Cys6 DNA-binding domain"/>
    <property type="match status" value="1"/>
</dbReference>
<feature type="region of interest" description="Disordered" evidence="7">
    <location>
        <begin position="1"/>
        <end position="29"/>
    </location>
</feature>
<keyword evidence="10" id="KW-1185">Reference proteome</keyword>
<protein>
    <recommendedName>
        <fullName evidence="8">Zn(2)-C6 fungal-type domain-containing protein</fullName>
    </recommendedName>
</protein>
<dbReference type="GO" id="GO:0003677">
    <property type="term" value="F:DNA binding"/>
    <property type="evidence" value="ECO:0007669"/>
    <property type="project" value="UniProtKB-KW"/>
</dbReference>
<dbReference type="InterPro" id="IPR001138">
    <property type="entry name" value="Zn2Cys6_DnaBD"/>
</dbReference>
<evidence type="ECO:0000256" key="1">
    <source>
        <dbReference type="ARBA" id="ARBA00022723"/>
    </source>
</evidence>
<evidence type="ECO:0000313" key="9">
    <source>
        <dbReference type="EMBL" id="OAR01788.1"/>
    </source>
</evidence>
<proteinExistence type="predicted"/>
<evidence type="ECO:0000256" key="4">
    <source>
        <dbReference type="ARBA" id="ARBA00023125"/>
    </source>
</evidence>
<dbReference type="AlphaFoldDB" id="A0A179IGP2"/>
<keyword evidence="1" id="KW-0479">Metal-binding</keyword>
<dbReference type="Proteomes" id="UP000243081">
    <property type="component" value="Unassembled WGS sequence"/>
</dbReference>
<dbReference type="Pfam" id="PF00172">
    <property type="entry name" value="Zn_clus"/>
    <property type="match status" value="1"/>
</dbReference>
<dbReference type="Gene3D" id="4.10.240.10">
    <property type="entry name" value="Zn(2)-C6 fungal-type DNA-binding domain"/>
    <property type="match status" value="1"/>
</dbReference>
<reference evidence="9 10" key="1">
    <citation type="submission" date="2016-03" db="EMBL/GenBank/DDBJ databases">
        <title>Fine-scale spatial genetic structure of a fungal parasite of coffee scale insects.</title>
        <authorList>
            <person name="Jackson D."/>
            <person name="Zemenick K.A."/>
            <person name="Malloure B."/>
            <person name="Quandt C.A."/>
            <person name="James T.Y."/>
        </authorList>
    </citation>
    <scope>NUCLEOTIDE SEQUENCE [LARGE SCALE GENOMIC DNA]</scope>
    <source>
        <strain evidence="9 10">UM487</strain>
    </source>
</reference>
<dbReference type="InterPro" id="IPR052360">
    <property type="entry name" value="Transcr_Regulatory_Proteins"/>
</dbReference>
<keyword evidence="6" id="KW-0539">Nucleus</keyword>
<dbReference type="EMBL" id="LUKN01000989">
    <property type="protein sequence ID" value="OAR01788.1"/>
    <property type="molecule type" value="Genomic_DNA"/>
</dbReference>
<dbReference type="GO" id="GO:0000981">
    <property type="term" value="F:DNA-binding transcription factor activity, RNA polymerase II-specific"/>
    <property type="evidence" value="ECO:0007669"/>
    <property type="project" value="InterPro"/>
</dbReference>
<feature type="domain" description="Zn(2)-C6 fungal-type" evidence="8">
    <location>
        <begin position="38"/>
        <end position="66"/>
    </location>
</feature>
<evidence type="ECO:0000256" key="5">
    <source>
        <dbReference type="ARBA" id="ARBA00023163"/>
    </source>
</evidence>
<dbReference type="PANTHER" id="PTHR36206">
    <property type="entry name" value="ASPERCRYPTIN BIOSYNTHESIS CLUSTER-SPECIFIC TRANSCRIPTION REGULATOR ATNN-RELATED"/>
    <property type="match status" value="1"/>
</dbReference>
<dbReference type="OrthoDB" id="2593732at2759"/>
<keyword evidence="5" id="KW-0804">Transcription</keyword>
<accession>A0A179IGP2</accession>
<evidence type="ECO:0000256" key="2">
    <source>
        <dbReference type="ARBA" id="ARBA00022833"/>
    </source>
</evidence>
<keyword evidence="2" id="KW-0862">Zinc</keyword>
<evidence type="ECO:0000256" key="7">
    <source>
        <dbReference type="SAM" id="MobiDB-lite"/>
    </source>
</evidence>
<dbReference type="PANTHER" id="PTHR36206:SF12">
    <property type="entry name" value="ASPERCRYPTIN BIOSYNTHESIS CLUSTER-SPECIFIC TRANSCRIPTION REGULATOR ATNN-RELATED"/>
    <property type="match status" value="1"/>
</dbReference>
<dbReference type="CDD" id="cd00067">
    <property type="entry name" value="GAL4"/>
    <property type="match status" value="1"/>
</dbReference>
<dbReference type="InterPro" id="IPR036864">
    <property type="entry name" value="Zn2-C6_fun-type_DNA-bd_sf"/>
</dbReference>
<evidence type="ECO:0000256" key="3">
    <source>
        <dbReference type="ARBA" id="ARBA00023015"/>
    </source>
</evidence>
<evidence type="ECO:0000313" key="10">
    <source>
        <dbReference type="Proteomes" id="UP000243081"/>
    </source>
</evidence>
<evidence type="ECO:0000259" key="8">
    <source>
        <dbReference type="Pfam" id="PF00172"/>
    </source>
</evidence>
<organism evidence="9 10">
    <name type="scientific">Cordyceps confragosa</name>
    <name type="common">Lecanicillium lecanii</name>
    <dbReference type="NCBI Taxonomy" id="2714763"/>
    <lineage>
        <taxon>Eukaryota</taxon>
        <taxon>Fungi</taxon>
        <taxon>Dikarya</taxon>
        <taxon>Ascomycota</taxon>
        <taxon>Pezizomycotina</taxon>
        <taxon>Sordariomycetes</taxon>
        <taxon>Hypocreomycetidae</taxon>
        <taxon>Hypocreales</taxon>
        <taxon>Cordycipitaceae</taxon>
        <taxon>Akanthomyces</taxon>
    </lineage>
</organism>